<dbReference type="EMBL" id="JASAOG010000038">
    <property type="protein sequence ID" value="KAK0060028.1"/>
    <property type="molecule type" value="Genomic_DNA"/>
</dbReference>
<accession>A0AAD8BSU1</accession>
<gene>
    <name evidence="1" type="ORF">Bpfe_010556</name>
</gene>
<proteinExistence type="predicted"/>
<protein>
    <submittedName>
        <fullName evidence="1">Uncharacterized protein</fullName>
    </submittedName>
</protein>
<name>A0AAD8BSU1_BIOPF</name>
<evidence type="ECO:0000313" key="1">
    <source>
        <dbReference type="EMBL" id="KAK0060028.1"/>
    </source>
</evidence>
<feature type="non-terminal residue" evidence="1">
    <location>
        <position position="78"/>
    </location>
</feature>
<organism evidence="1 2">
    <name type="scientific">Biomphalaria pfeifferi</name>
    <name type="common">Bloodfluke planorb</name>
    <name type="synonym">Freshwater snail</name>
    <dbReference type="NCBI Taxonomy" id="112525"/>
    <lineage>
        <taxon>Eukaryota</taxon>
        <taxon>Metazoa</taxon>
        <taxon>Spiralia</taxon>
        <taxon>Lophotrochozoa</taxon>
        <taxon>Mollusca</taxon>
        <taxon>Gastropoda</taxon>
        <taxon>Heterobranchia</taxon>
        <taxon>Euthyneura</taxon>
        <taxon>Panpulmonata</taxon>
        <taxon>Hygrophila</taxon>
        <taxon>Lymnaeoidea</taxon>
        <taxon>Planorbidae</taxon>
        <taxon>Biomphalaria</taxon>
    </lineage>
</organism>
<reference evidence="1" key="2">
    <citation type="submission" date="2023-04" db="EMBL/GenBank/DDBJ databases">
        <authorList>
            <person name="Bu L."/>
            <person name="Lu L."/>
            <person name="Laidemitt M.R."/>
            <person name="Zhang S.M."/>
            <person name="Mutuku M."/>
            <person name="Mkoji G."/>
            <person name="Steinauer M."/>
            <person name="Loker E.S."/>
        </authorList>
    </citation>
    <scope>NUCLEOTIDE SEQUENCE</scope>
    <source>
        <strain evidence="1">KasaAsao</strain>
        <tissue evidence="1">Whole Snail</tissue>
    </source>
</reference>
<sequence length="78" mass="9284">TFVPPEVVFNFVLIIYGFKCLHSVSEIKKLIVSMDLYSKVDGRFVDNNFIIFKRHCNMNKRDHRRFNGTMASYTYIEE</sequence>
<comment type="caution">
    <text evidence="1">The sequence shown here is derived from an EMBL/GenBank/DDBJ whole genome shotgun (WGS) entry which is preliminary data.</text>
</comment>
<evidence type="ECO:0000313" key="2">
    <source>
        <dbReference type="Proteomes" id="UP001233172"/>
    </source>
</evidence>
<keyword evidence="2" id="KW-1185">Reference proteome</keyword>
<reference evidence="1" key="1">
    <citation type="journal article" date="2023" name="PLoS Negl. Trop. Dis.">
        <title>A genome sequence for Biomphalaria pfeifferi, the major vector snail for the human-infecting parasite Schistosoma mansoni.</title>
        <authorList>
            <person name="Bu L."/>
            <person name="Lu L."/>
            <person name="Laidemitt M.R."/>
            <person name="Zhang S.M."/>
            <person name="Mutuku M."/>
            <person name="Mkoji G."/>
            <person name="Steinauer M."/>
            <person name="Loker E.S."/>
        </authorList>
    </citation>
    <scope>NUCLEOTIDE SEQUENCE</scope>
    <source>
        <strain evidence="1">KasaAsao</strain>
    </source>
</reference>
<feature type="non-terminal residue" evidence="1">
    <location>
        <position position="1"/>
    </location>
</feature>
<dbReference type="AlphaFoldDB" id="A0AAD8BSU1"/>
<dbReference type="Proteomes" id="UP001233172">
    <property type="component" value="Unassembled WGS sequence"/>
</dbReference>